<evidence type="ECO:0000313" key="4">
    <source>
        <dbReference type="Proteomes" id="UP001595891"/>
    </source>
</evidence>
<feature type="compositionally biased region" description="Pro residues" evidence="1">
    <location>
        <begin position="58"/>
        <end position="77"/>
    </location>
</feature>
<feature type="transmembrane region" description="Helical" evidence="2">
    <location>
        <begin position="390"/>
        <end position="412"/>
    </location>
</feature>
<evidence type="ECO:0000256" key="2">
    <source>
        <dbReference type="SAM" id="Phobius"/>
    </source>
</evidence>
<keyword evidence="2" id="KW-0472">Membrane</keyword>
<feature type="compositionally biased region" description="Low complexity" evidence="1">
    <location>
        <begin position="276"/>
        <end position="287"/>
    </location>
</feature>
<feature type="compositionally biased region" description="Low complexity" evidence="1">
    <location>
        <begin position="45"/>
        <end position="57"/>
    </location>
</feature>
<protein>
    <submittedName>
        <fullName evidence="3">Uncharacterized protein</fullName>
    </submittedName>
</protein>
<keyword evidence="2" id="KW-1133">Transmembrane helix</keyword>
<feature type="compositionally biased region" description="Low complexity" evidence="1">
    <location>
        <begin position="84"/>
        <end position="102"/>
    </location>
</feature>
<dbReference type="Proteomes" id="UP001595891">
    <property type="component" value="Unassembled WGS sequence"/>
</dbReference>
<evidence type="ECO:0000256" key="1">
    <source>
        <dbReference type="SAM" id="MobiDB-lite"/>
    </source>
</evidence>
<comment type="caution">
    <text evidence="3">The sequence shown here is derived from an EMBL/GenBank/DDBJ whole genome shotgun (WGS) entry which is preliminary data.</text>
</comment>
<sequence length="640" mass="65873">MPPPPPPPPAASVFEPLPYGSRAAADPQSSWDSTQQYAPVASLDPAQQYAPQQAAPTSFPPPAASPASPFAPQPTGPQPGGTGPQHYTPQPTGPQQYTSQPSPAGPQHYAPQPGAPTGPQHSGPTTGPQSGGPDTGPQSGGSYAGPQSGPQPTGPHYAPQPYTPQATGPQQPPSSGPQRFSQHGPTTGPQNQRQQPPVTGPGGFPQQPPATGPQQFPQDAVRRQADGRQFPEAPAQPHQFQEGAAPAYVPPGTETTVRVSAHMAAPARQAPPGPQAQPGQPGQQPGQPGQPGPMGQPGQQQPGQQRPGQMGPGQMGPSEQQASPGRRARRSVGPSNEPADPYKPFVTAGQISGPKTPPPERQQELWNTVFGDNYEAIGEEGEEAGHGKRVWLFALIASVVVALLAALLWAFLAGPLRPAAEETAAGGDGGAKSTPKSTSTGKAGTGTTKSQSASRLPKYTGTASPRAGTLTDKASSISLARLGGPWQLDLRSQHVRTTYGFETRQYVAAGSDTAGTPQFAQVMTGPLAQNLATKYSSAAPDKLAPVISSVAFAARNKFFPDGNKVVKTAEQRLSAGGRPARVVAYQILTGTAKTTLVVGAVSTGADLPVIVYMSVPDSKKALLPDINTVFSSIRPTAPAS</sequence>
<keyword evidence="4" id="KW-1185">Reference proteome</keyword>
<feature type="compositionally biased region" description="Low complexity" evidence="1">
    <location>
        <begin position="159"/>
        <end position="169"/>
    </location>
</feature>
<feature type="compositionally biased region" description="Polar residues" evidence="1">
    <location>
        <begin position="27"/>
        <end position="37"/>
    </location>
</feature>
<name>A0ABV9EIR7_9ACTN</name>
<accession>A0ABV9EIR7</accession>
<keyword evidence="2" id="KW-0812">Transmembrane</keyword>
<feature type="compositionally biased region" description="Pro residues" evidence="1">
    <location>
        <begin position="1"/>
        <end position="10"/>
    </location>
</feature>
<feature type="compositionally biased region" description="Low complexity" evidence="1">
    <location>
        <begin position="421"/>
        <end position="450"/>
    </location>
</feature>
<proteinExistence type="predicted"/>
<gene>
    <name evidence="3" type="ORF">ACFO8L_25265</name>
</gene>
<evidence type="ECO:0000313" key="3">
    <source>
        <dbReference type="EMBL" id="MFC4589425.1"/>
    </source>
</evidence>
<feature type="compositionally biased region" description="Gly residues" evidence="1">
    <location>
        <begin position="129"/>
        <end position="143"/>
    </location>
</feature>
<reference evidence="4" key="1">
    <citation type="journal article" date="2019" name="Int. J. Syst. Evol. Microbiol.">
        <title>The Global Catalogue of Microorganisms (GCM) 10K type strain sequencing project: providing services to taxonomists for standard genome sequencing and annotation.</title>
        <authorList>
            <consortium name="The Broad Institute Genomics Platform"/>
            <consortium name="The Broad Institute Genome Sequencing Center for Infectious Disease"/>
            <person name="Wu L."/>
            <person name="Ma J."/>
        </authorList>
    </citation>
    <scope>NUCLEOTIDE SEQUENCE [LARGE SCALE GENOMIC DNA]</scope>
    <source>
        <strain evidence="4">CCUG 49560</strain>
    </source>
</reference>
<organism evidence="3 4">
    <name type="scientific">Sphaerisporangium corydalis</name>
    <dbReference type="NCBI Taxonomy" id="1441875"/>
    <lineage>
        <taxon>Bacteria</taxon>
        <taxon>Bacillati</taxon>
        <taxon>Actinomycetota</taxon>
        <taxon>Actinomycetes</taxon>
        <taxon>Streptosporangiales</taxon>
        <taxon>Streptosporangiaceae</taxon>
        <taxon>Sphaerisporangium</taxon>
    </lineage>
</organism>
<dbReference type="RefSeq" id="WP_380707518.1">
    <property type="nucleotide sequence ID" value="NZ_JBHSFN010000016.1"/>
</dbReference>
<dbReference type="EMBL" id="JBHSFN010000016">
    <property type="protein sequence ID" value="MFC4589425.1"/>
    <property type="molecule type" value="Genomic_DNA"/>
</dbReference>
<feature type="region of interest" description="Disordered" evidence="1">
    <location>
        <begin position="421"/>
        <end position="467"/>
    </location>
</feature>
<feature type="compositionally biased region" description="Low complexity" evidence="1">
    <location>
        <begin position="296"/>
        <end position="309"/>
    </location>
</feature>
<feature type="compositionally biased region" description="Polar residues" evidence="1">
    <location>
        <begin position="179"/>
        <end position="197"/>
    </location>
</feature>
<feature type="region of interest" description="Disordered" evidence="1">
    <location>
        <begin position="1"/>
        <end position="362"/>
    </location>
</feature>